<reference evidence="2 3" key="1">
    <citation type="journal article" date="2018" name="Front. Microbiol.">
        <title>Genomic and genetic insights into a cosmopolitan fungus, Paecilomyces variotii (Eurotiales).</title>
        <authorList>
            <person name="Urquhart A.S."/>
            <person name="Mondo S.J."/>
            <person name="Makela M.R."/>
            <person name="Hane J.K."/>
            <person name="Wiebenga A."/>
            <person name="He G."/>
            <person name="Mihaltcheva S."/>
            <person name="Pangilinan J."/>
            <person name="Lipzen A."/>
            <person name="Barry K."/>
            <person name="de Vries R.P."/>
            <person name="Grigoriev I.V."/>
            <person name="Idnurm A."/>
        </authorList>
    </citation>
    <scope>NUCLEOTIDE SEQUENCE [LARGE SCALE GENOMIC DNA]</scope>
    <source>
        <strain evidence="2 3">CBS 101075</strain>
    </source>
</reference>
<organism evidence="2 3">
    <name type="scientific">Byssochlamys spectabilis</name>
    <name type="common">Paecilomyces variotii</name>
    <dbReference type="NCBI Taxonomy" id="264951"/>
    <lineage>
        <taxon>Eukaryota</taxon>
        <taxon>Fungi</taxon>
        <taxon>Dikarya</taxon>
        <taxon>Ascomycota</taxon>
        <taxon>Pezizomycotina</taxon>
        <taxon>Eurotiomycetes</taxon>
        <taxon>Eurotiomycetidae</taxon>
        <taxon>Eurotiales</taxon>
        <taxon>Thermoascaceae</taxon>
        <taxon>Paecilomyces</taxon>
    </lineage>
</organism>
<proteinExistence type="predicted"/>
<accession>A0A443I8I5</accession>
<feature type="region of interest" description="Disordered" evidence="1">
    <location>
        <begin position="200"/>
        <end position="242"/>
    </location>
</feature>
<dbReference type="VEuPathDB" id="FungiDB:C8Q69DRAFT_441344"/>
<dbReference type="Proteomes" id="UP000283841">
    <property type="component" value="Unassembled WGS sequence"/>
</dbReference>
<gene>
    <name evidence="2" type="ORF">C8Q69DRAFT_441344</name>
</gene>
<comment type="caution">
    <text evidence="2">The sequence shown here is derived from an EMBL/GenBank/DDBJ whole genome shotgun (WGS) entry which is preliminary data.</text>
</comment>
<evidence type="ECO:0000313" key="2">
    <source>
        <dbReference type="EMBL" id="RWR00307.1"/>
    </source>
</evidence>
<evidence type="ECO:0000256" key="1">
    <source>
        <dbReference type="SAM" id="MobiDB-lite"/>
    </source>
</evidence>
<evidence type="ECO:0000313" key="3">
    <source>
        <dbReference type="Proteomes" id="UP000283841"/>
    </source>
</evidence>
<dbReference type="EMBL" id="RCNU01000001">
    <property type="protein sequence ID" value="RWR00307.1"/>
    <property type="molecule type" value="Genomic_DNA"/>
</dbReference>
<protein>
    <submittedName>
        <fullName evidence="2">Uncharacterized protein</fullName>
    </submittedName>
</protein>
<dbReference type="AlphaFoldDB" id="A0A443I8I5"/>
<name>A0A443I8I5_BYSSP</name>
<feature type="compositionally biased region" description="Low complexity" evidence="1">
    <location>
        <begin position="203"/>
        <end position="242"/>
    </location>
</feature>
<keyword evidence="3" id="KW-1185">Reference proteome</keyword>
<sequence length="274" mass="28234">MASSITTAVPSGIIKNWCLADLSDFGSGPYECANETVGQKPADFQTICCDGDIIDTAENLWQPYRPKSAGPFYLNIDDLVCCRLVGAQQGGLQAIDPDQTHCTAGSPTPLASLAATNTENAADYLVTYTSASFGESTTGDFIPTATPRCLWMNTNTAQSAGVGVKTVTVPAASISTLPAATTDMFGRPIATSIYSSTSRSHMASTQATQTGSSPSSSASSSASSSSEDLSQSTEASPSAAASTSSRVASRGSLISKSNGLFVLCLWAVISTFLQ</sequence>
<dbReference type="GeneID" id="39598018"/>
<dbReference type="RefSeq" id="XP_028489951.1">
    <property type="nucleotide sequence ID" value="XM_028628741.1"/>
</dbReference>